<evidence type="ECO:0000256" key="23">
    <source>
        <dbReference type="SAM" id="Coils"/>
    </source>
</evidence>
<evidence type="ECO:0000313" key="25">
    <source>
        <dbReference type="EMBL" id="EPB87649.1"/>
    </source>
</evidence>
<keyword evidence="10" id="KW-0805">Transcription regulation</keyword>
<dbReference type="OrthoDB" id="194443at2759"/>
<feature type="compositionally biased region" description="Polar residues" evidence="24">
    <location>
        <begin position="291"/>
        <end position="300"/>
    </location>
</feature>
<dbReference type="GO" id="GO:0005737">
    <property type="term" value="C:cytoplasm"/>
    <property type="evidence" value="ECO:0007669"/>
    <property type="project" value="UniProtKB-SubCell"/>
</dbReference>
<keyword evidence="7" id="KW-0489">Methyltransferase</keyword>
<dbReference type="Proteomes" id="UP000014254">
    <property type="component" value="Unassembled WGS sequence"/>
</dbReference>
<evidence type="ECO:0000256" key="10">
    <source>
        <dbReference type="ARBA" id="ARBA00023015"/>
    </source>
</evidence>
<comment type="catalytic activity">
    <reaction evidence="15">
        <text>a 5'-end (N(7)-methyl 5'-triphosphoguanosine)-ribonucleoside in snoRNA + S-adenosyl-L-methionine = a 5'-end (N(2),N(7)-dimethyl 5'-triphosphoguanosine)-ribonucleoside in snoRNA + S-adenosyl-L-homocysteine + H(+)</text>
        <dbReference type="Rhea" id="RHEA:78475"/>
        <dbReference type="Rhea" id="RHEA-COMP:19086"/>
        <dbReference type="Rhea" id="RHEA-COMP:19088"/>
        <dbReference type="ChEBI" id="CHEBI:15378"/>
        <dbReference type="ChEBI" id="CHEBI:57856"/>
        <dbReference type="ChEBI" id="CHEBI:59789"/>
        <dbReference type="ChEBI" id="CHEBI:156461"/>
        <dbReference type="ChEBI" id="CHEBI:172880"/>
    </reaction>
    <physiologicalReaction direction="left-to-right" evidence="15">
        <dbReference type="Rhea" id="RHEA:78476"/>
    </physiologicalReaction>
</comment>
<accession>S2JCV8</accession>
<evidence type="ECO:0000313" key="26">
    <source>
        <dbReference type="Proteomes" id="UP000014254"/>
    </source>
</evidence>
<keyword evidence="6" id="KW-0597">Phosphoprotein</keyword>
<feature type="compositionally biased region" description="Polar residues" evidence="24">
    <location>
        <begin position="213"/>
        <end position="240"/>
    </location>
</feature>
<dbReference type="CDD" id="cd02440">
    <property type="entry name" value="AdoMet_MTases"/>
    <property type="match status" value="1"/>
</dbReference>
<keyword evidence="11" id="KW-0804">Transcription</keyword>
<comment type="catalytic activity">
    <reaction evidence="14">
        <text>a 5'-end (N(2),N(7)-dimethyl 5'-triphosphoguanosine)-ribonucleoside in snoRNA + S-adenosyl-L-methionine = a 5'-end (N(2),N(2),N(7)-trimethyl 5'-triphosphoguanosine)-ribonucleoside in snoRNA + S-adenosyl-L-homocysteine + H(+)</text>
        <dbReference type="Rhea" id="RHEA:78507"/>
        <dbReference type="Rhea" id="RHEA-COMP:19088"/>
        <dbReference type="Rhea" id="RHEA-COMP:19090"/>
        <dbReference type="ChEBI" id="CHEBI:15378"/>
        <dbReference type="ChEBI" id="CHEBI:57856"/>
        <dbReference type="ChEBI" id="CHEBI:59789"/>
        <dbReference type="ChEBI" id="CHEBI:167623"/>
        <dbReference type="ChEBI" id="CHEBI:172880"/>
    </reaction>
    <physiologicalReaction direction="left-to-right" evidence="14">
        <dbReference type="Rhea" id="RHEA:78508"/>
    </physiologicalReaction>
</comment>
<evidence type="ECO:0000256" key="16">
    <source>
        <dbReference type="ARBA" id="ARBA00048763"/>
    </source>
</evidence>
<evidence type="ECO:0000256" key="14">
    <source>
        <dbReference type="ARBA" id="ARBA00047418"/>
    </source>
</evidence>
<protein>
    <recommendedName>
        <fullName evidence="4">Trimethylguanosine synthase</fullName>
    </recommendedName>
    <alternativeName>
        <fullName evidence="18">Cap-specific guanine-N(2) methyltransferase</fullName>
    </alternativeName>
    <alternativeName>
        <fullName evidence="21">Nuclear receptor coactivator 6-interacting protein</fullName>
    </alternativeName>
    <alternativeName>
        <fullName evidence="22">PRIP-interacting protein with methyltransferase motif</fullName>
    </alternativeName>
</protein>
<evidence type="ECO:0000256" key="18">
    <source>
        <dbReference type="ARBA" id="ARBA00049790"/>
    </source>
</evidence>
<dbReference type="InterPro" id="IPR029063">
    <property type="entry name" value="SAM-dependent_MTases_sf"/>
</dbReference>
<feature type="compositionally biased region" description="Basic and acidic residues" evidence="24">
    <location>
        <begin position="279"/>
        <end position="290"/>
    </location>
</feature>
<sequence length="735" mass="83834">MKKSANPEKVILLDSDSEDQDDISTRASANTTNTTVNDDEEDDIQEIKTFRMPRRRDWQPDETPFHDARNDNIVLSDSDDDDHAQGEPRVVPSVSEGDRETPFTSFPSEDETYDLDDNDDEVENSVKIKSRRLIKQDEEEEEEEEEEDDELDKDSENEAESEEEEEEEGCEYAQELYRKRNRWPYRRDSPENDYNSSEEDENDTKSTGDPDDSSATITLNKTMQNNKSKTGDKPSSITSGTEKDNEDNRFLRLTELCRKALIENKEATLASRRLNPVAHHRDNNKEDKEQSSPSKSKTVNTLLDKKDTTKTTTTEPLEAIETTEVIQETIQVTVEEIQVPESVQQEIQDPQTSDTSQEQQQDKDVAMETVDQETQHTEAPLQQSALESYVDSAVKERIEELKRQLETRKLSEKEAIMDDALNEVTTLVDSLKETLEEADDALNEVQPMDEDDKPEEIPISRAVMRNDPYSGYLAPNGRKTKRQKTKKQRIMEPSTVYNNVVVLYNQDTMPKDMQKYYFQRYAYFSKFDQGILMDKEGWFSVTPEKIARHIALRCQSDIIIDAFCGCGGNSIQFAFTCERVIAIDLDPVKLHCARENAKIYGVADRIEFILGDFFDLAPNLKADCVFLSPPWGGPAYMAEDVYDLKSMIPGDGMNIHKIASQITPNVAFFVPRNTDPQQLAQLAGPGNTCEIEQNSLNGKIKALTAYYGDLIDYDRLEKIEADIAEEELIAKVAQY</sequence>
<keyword evidence="26" id="KW-1185">Reference proteome</keyword>
<dbReference type="FunFam" id="3.40.50.150:FF:000066">
    <property type="entry name" value="Trimethylguanosine synthase 1"/>
    <property type="match status" value="1"/>
</dbReference>
<comment type="subcellular location">
    <subcellularLocation>
        <location evidence="2">Cytoplasm</location>
    </subcellularLocation>
    <subcellularLocation>
        <location evidence="1">Nucleus</location>
        <location evidence="1">Cajal body</location>
    </subcellularLocation>
    <subcellularLocation>
        <location evidence="3">Nucleus</location>
        <location evidence="3">Nucleolus</location>
    </subcellularLocation>
</comment>
<dbReference type="GO" id="GO:0071164">
    <property type="term" value="F:RNA cap trimethylguanosine synthase activity"/>
    <property type="evidence" value="ECO:0007669"/>
    <property type="project" value="TreeGrafter"/>
</dbReference>
<keyword evidence="12" id="KW-0539">Nucleus</keyword>
<evidence type="ECO:0000256" key="12">
    <source>
        <dbReference type="ARBA" id="ARBA00023242"/>
    </source>
</evidence>
<evidence type="ECO:0000256" key="13">
    <source>
        <dbReference type="ARBA" id="ARBA00025783"/>
    </source>
</evidence>
<evidence type="ECO:0000256" key="8">
    <source>
        <dbReference type="ARBA" id="ARBA00022679"/>
    </source>
</evidence>
<feature type="compositionally biased region" description="Low complexity" evidence="24">
    <location>
        <begin position="348"/>
        <end position="359"/>
    </location>
</feature>
<feature type="compositionally biased region" description="Basic and acidic residues" evidence="24">
    <location>
        <begin position="45"/>
        <end position="70"/>
    </location>
</feature>
<evidence type="ECO:0000256" key="21">
    <source>
        <dbReference type="ARBA" id="ARBA00079339"/>
    </source>
</evidence>
<evidence type="ECO:0000256" key="2">
    <source>
        <dbReference type="ARBA" id="ARBA00004496"/>
    </source>
</evidence>
<feature type="region of interest" description="Disordered" evidence="24">
    <location>
        <begin position="266"/>
        <end position="316"/>
    </location>
</feature>
<dbReference type="AlphaFoldDB" id="S2JCV8"/>
<dbReference type="EMBL" id="KE123964">
    <property type="protein sequence ID" value="EPB87649.1"/>
    <property type="molecule type" value="Genomic_DNA"/>
</dbReference>
<feature type="region of interest" description="Disordered" evidence="24">
    <location>
        <begin position="1"/>
        <end position="249"/>
    </location>
</feature>
<dbReference type="GO" id="GO:0015030">
    <property type="term" value="C:Cajal body"/>
    <property type="evidence" value="ECO:0007669"/>
    <property type="project" value="UniProtKB-SubCell"/>
</dbReference>
<evidence type="ECO:0000256" key="19">
    <source>
        <dbReference type="ARBA" id="ARBA00057179"/>
    </source>
</evidence>
<evidence type="ECO:0000256" key="15">
    <source>
        <dbReference type="ARBA" id="ARBA00048740"/>
    </source>
</evidence>
<evidence type="ECO:0000256" key="17">
    <source>
        <dbReference type="ARBA" id="ARBA00049075"/>
    </source>
</evidence>
<keyword evidence="9" id="KW-0949">S-adenosyl-L-methionine</keyword>
<gene>
    <name evidence="25" type="ORF">HMPREF1544_05532</name>
</gene>
<feature type="compositionally biased region" description="Acidic residues" evidence="24">
    <location>
        <begin position="108"/>
        <end position="123"/>
    </location>
</feature>
<evidence type="ECO:0000256" key="5">
    <source>
        <dbReference type="ARBA" id="ARBA00022490"/>
    </source>
</evidence>
<dbReference type="PANTHER" id="PTHR14741:SF32">
    <property type="entry name" value="TRIMETHYLGUANOSINE SYNTHASE"/>
    <property type="match status" value="1"/>
</dbReference>
<dbReference type="InterPro" id="IPR019012">
    <property type="entry name" value="RNA_cap_Gua-N2-MeTrfase"/>
</dbReference>
<organism evidence="25 26">
    <name type="scientific">Mucor circinelloides f. circinelloides (strain 1006PhL)</name>
    <name type="common">Mucormycosis agent</name>
    <name type="synonym">Calyptromyces circinelloides</name>
    <dbReference type="NCBI Taxonomy" id="1220926"/>
    <lineage>
        <taxon>Eukaryota</taxon>
        <taxon>Fungi</taxon>
        <taxon>Fungi incertae sedis</taxon>
        <taxon>Mucoromycota</taxon>
        <taxon>Mucoromycotina</taxon>
        <taxon>Mucoromycetes</taxon>
        <taxon>Mucorales</taxon>
        <taxon>Mucorineae</taxon>
        <taxon>Mucoraceae</taxon>
        <taxon>Mucor</taxon>
    </lineage>
</organism>
<keyword evidence="5" id="KW-0963">Cytoplasm</keyword>
<evidence type="ECO:0000256" key="22">
    <source>
        <dbReference type="ARBA" id="ARBA00081504"/>
    </source>
</evidence>
<proteinExistence type="inferred from homology"/>
<evidence type="ECO:0000256" key="1">
    <source>
        <dbReference type="ARBA" id="ARBA00004408"/>
    </source>
</evidence>
<evidence type="ECO:0000256" key="3">
    <source>
        <dbReference type="ARBA" id="ARBA00004604"/>
    </source>
</evidence>
<name>S2JCV8_MUCC1</name>
<comment type="subunit">
    <text evidence="20">May form homooligomers. Interacts with CREBBP/CBP, EED/WAIT1, EP300/P300, NCOA6/PRIP, PPARBP/PBP and SMN.</text>
</comment>
<dbReference type="GO" id="GO:0005730">
    <property type="term" value="C:nucleolus"/>
    <property type="evidence" value="ECO:0007669"/>
    <property type="project" value="UniProtKB-SubCell"/>
</dbReference>
<feature type="compositionally biased region" description="Acidic residues" evidence="24">
    <location>
        <begin position="137"/>
        <end position="170"/>
    </location>
</feature>
<evidence type="ECO:0000256" key="11">
    <source>
        <dbReference type="ARBA" id="ARBA00023163"/>
    </source>
</evidence>
<comment type="catalytic activity">
    <reaction evidence="17">
        <text>a 5'-end (N(7)-methyl 5'-triphosphoguanosine)-ribonucleoside in snRNA + S-adenosyl-L-methionine = a 5'-end (N(2),N(7)-dimethyl 5'-triphosphoguanosine)-ribonucleoside in snRNA + S-adenosyl-L-homocysteine + H(+)</text>
        <dbReference type="Rhea" id="RHEA:78471"/>
        <dbReference type="Rhea" id="RHEA-COMP:19085"/>
        <dbReference type="Rhea" id="RHEA-COMP:19087"/>
        <dbReference type="ChEBI" id="CHEBI:15378"/>
        <dbReference type="ChEBI" id="CHEBI:57856"/>
        <dbReference type="ChEBI" id="CHEBI:59789"/>
        <dbReference type="ChEBI" id="CHEBI:156461"/>
        <dbReference type="ChEBI" id="CHEBI:172880"/>
    </reaction>
    <physiologicalReaction direction="left-to-right" evidence="17">
        <dbReference type="Rhea" id="RHEA:78472"/>
    </physiologicalReaction>
</comment>
<dbReference type="eggNOG" id="KOG2730">
    <property type="taxonomic scope" value="Eukaryota"/>
</dbReference>
<evidence type="ECO:0000256" key="6">
    <source>
        <dbReference type="ARBA" id="ARBA00022553"/>
    </source>
</evidence>
<evidence type="ECO:0000256" key="20">
    <source>
        <dbReference type="ARBA" id="ARBA00064494"/>
    </source>
</evidence>
<dbReference type="InParanoid" id="S2JCV8"/>
<comment type="function">
    <text evidence="19">Catalyzes the 2 serial methylation steps for the conversion of the 7-monomethylguanosine (m(7)G) caps of snRNAs and snoRNAs to a 2,2,7-trimethylguanosine (m(2,2,7)G) cap structure. The enzyme is specific for guanine, and N7 methylation must precede N2 methylation. Hypermethylation of the m7G cap of U snRNAs leads to their concentration in nuclear foci, their colocalization with coilin and the formation of canonical Cajal bodies (CBs). Plays a role in transcriptional regulation.</text>
</comment>
<dbReference type="PANTHER" id="PTHR14741">
    <property type="entry name" value="S-ADENOSYLMETHIONINE-DEPENDENT METHYLTRANSFERASE RELATED"/>
    <property type="match status" value="1"/>
</dbReference>
<dbReference type="STRING" id="1220926.S2JCV8"/>
<keyword evidence="8" id="KW-0808">Transferase</keyword>
<dbReference type="Pfam" id="PF09445">
    <property type="entry name" value="Methyltransf_15"/>
    <property type="match status" value="1"/>
</dbReference>
<evidence type="ECO:0000256" key="4">
    <source>
        <dbReference type="ARBA" id="ARBA00018517"/>
    </source>
</evidence>
<keyword evidence="23" id="KW-0175">Coiled coil</keyword>
<evidence type="ECO:0000256" key="24">
    <source>
        <dbReference type="SAM" id="MobiDB-lite"/>
    </source>
</evidence>
<evidence type="ECO:0000256" key="9">
    <source>
        <dbReference type="ARBA" id="ARBA00022691"/>
    </source>
</evidence>
<comment type="similarity">
    <text evidence="13">Belongs to the methyltransferase superfamily. Trimethylguanosine synthase family.</text>
</comment>
<reference evidence="26" key="1">
    <citation type="submission" date="2013-05" db="EMBL/GenBank/DDBJ databases">
        <title>The Genome sequence of Mucor circinelloides f. circinelloides 1006PhL.</title>
        <authorList>
            <consortium name="The Broad Institute Genomics Platform"/>
            <person name="Cuomo C."/>
            <person name="Earl A."/>
            <person name="Findley K."/>
            <person name="Lee S.C."/>
            <person name="Walker B."/>
            <person name="Young S."/>
            <person name="Zeng Q."/>
            <person name="Gargeya S."/>
            <person name="Fitzgerald M."/>
            <person name="Haas B."/>
            <person name="Abouelleil A."/>
            <person name="Allen A.W."/>
            <person name="Alvarado L."/>
            <person name="Arachchi H.M."/>
            <person name="Berlin A.M."/>
            <person name="Chapman S.B."/>
            <person name="Gainer-Dewar J."/>
            <person name="Goldberg J."/>
            <person name="Griggs A."/>
            <person name="Gujja S."/>
            <person name="Hansen M."/>
            <person name="Howarth C."/>
            <person name="Imamovic A."/>
            <person name="Ireland A."/>
            <person name="Larimer J."/>
            <person name="McCowan C."/>
            <person name="Murphy C."/>
            <person name="Pearson M."/>
            <person name="Poon T.W."/>
            <person name="Priest M."/>
            <person name="Roberts A."/>
            <person name="Saif S."/>
            <person name="Shea T."/>
            <person name="Sisk P."/>
            <person name="Sykes S."/>
            <person name="Wortman J."/>
            <person name="Nusbaum C."/>
            <person name="Birren B."/>
        </authorList>
    </citation>
    <scope>NUCLEOTIDE SEQUENCE [LARGE SCALE GENOMIC DNA]</scope>
    <source>
        <strain evidence="26">1006PhL</strain>
    </source>
</reference>
<comment type="catalytic activity">
    <reaction evidence="16">
        <text>a 5'-end (N(2),N(7)-dimethyl 5'-triphosphoguanosine)-ribonucleoside in snRNA + S-adenosyl-L-methionine = a 5'-end (N(2),N(2),N(7)-trimethyl 5'-triphosphoguanosine)-ribonucleoside in snRNA + S-adenosyl-L-homocysteine + H(+)</text>
        <dbReference type="Rhea" id="RHEA:78479"/>
        <dbReference type="Rhea" id="RHEA-COMP:19087"/>
        <dbReference type="Rhea" id="RHEA-COMP:19089"/>
        <dbReference type="ChEBI" id="CHEBI:15378"/>
        <dbReference type="ChEBI" id="CHEBI:57856"/>
        <dbReference type="ChEBI" id="CHEBI:59789"/>
        <dbReference type="ChEBI" id="CHEBI:167623"/>
        <dbReference type="ChEBI" id="CHEBI:172880"/>
    </reaction>
    <physiologicalReaction direction="left-to-right" evidence="16">
        <dbReference type="Rhea" id="RHEA:78480"/>
    </physiologicalReaction>
</comment>
<dbReference type="SUPFAM" id="SSF53335">
    <property type="entry name" value="S-adenosyl-L-methionine-dependent methyltransferases"/>
    <property type="match status" value="1"/>
</dbReference>
<dbReference type="Gene3D" id="3.40.50.150">
    <property type="entry name" value="Vaccinia Virus protein VP39"/>
    <property type="match status" value="1"/>
</dbReference>
<feature type="coiled-coil region" evidence="23">
    <location>
        <begin position="395"/>
        <end position="441"/>
    </location>
</feature>
<feature type="region of interest" description="Disordered" evidence="24">
    <location>
        <begin position="342"/>
        <end position="380"/>
    </location>
</feature>
<dbReference type="VEuPathDB" id="FungiDB:HMPREF1544_05532"/>
<evidence type="ECO:0000256" key="7">
    <source>
        <dbReference type="ARBA" id="ARBA00022603"/>
    </source>
</evidence>